<proteinExistence type="predicted"/>
<keyword evidence="2" id="KW-1185">Reference proteome</keyword>
<accession>A0ABD0LTL6</accession>
<organism evidence="1 2">
    <name type="scientific">Batillaria attramentaria</name>
    <dbReference type="NCBI Taxonomy" id="370345"/>
    <lineage>
        <taxon>Eukaryota</taxon>
        <taxon>Metazoa</taxon>
        <taxon>Spiralia</taxon>
        <taxon>Lophotrochozoa</taxon>
        <taxon>Mollusca</taxon>
        <taxon>Gastropoda</taxon>
        <taxon>Caenogastropoda</taxon>
        <taxon>Sorbeoconcha</taxon>
        <taxon>Cerithioidea</taxon>
        <taxon>Batillariidae</taxon>
        <taxon>Batillaria</taxon>
    </lineage>
</organism>
<dbReference type="EMBL" id="JACVVK020000023">
    <property type="protein sequence ID" value="KAK7502919.1"/>
    <property type="molecule type" value="Genomic_DNA"/>
</dbReference>
<evidence type="ECO:0000313" key="1">
    <source>
        <dbReference type="EMBL" id="KAK7502919.1"/>
    </source>
</evidence>
<protein>
    <submittedName>
        <fullName evidence="1">Uncharacterized protein</fullName>
    </submittedName>
</protein>
<reference evidence="1 2" key="1">
    <citation type="journal article" date="2023" name="Sci. Data">
        <title>Genome assembly of the Korean intertidal mud-creeper Batillaria attramentaria.</title>
        <authorList>
            <person name="Patra A.K."/>
            <person name="Ho P.T."/>
            <person name="Jun S."/>
            <person name="Lee S.J."/>
            <person name="Kim Y."/>
            <person name="Won Y.J."/>
        </authorList>
    </citation>
    <scope>NUCLEOTIDE SEQUENCE [LARGE SCALE GENOMIC DNA]</scope>
    <source>
        <strain evidence="1">Wonlab-2016</strain>
    </source>
</reference>
<evidence type="ECO:0000313" key="2">
    <source>
        <dbReference type="Proteomes" id="UP001519460"/>
    </source>
</evidence>
<sequence>MLRFFSQTYDRRRPIPHTCFAYIHERNIAHLIPGLGANQDVASPTHNYSPRVTEVIATPLLVLTTSTFQFQVAREVRPELGPVRHGTVPLAVRKLLGDNGPLKMQGDGGQRSSCRRTAAVQHCVTNSQRRQGHTLTVDTDDDEPAYSAVKFVRASKMPLK</sequence>
<gene>
    <name evidence="1" type="ORF">BaRGS_00005868</name>
</gene>
<comment type="caution">
    <text evidence="1">The sequence shown here is derived from an EMBL/GenBank/DDBJ whole genome shotgun (WGS) entry which is preliminary data.</text>
</comment>
<dbReference type="Proteomes" id="UP001519460">
    <property type="component" value="Unassembled WGS sequence"/>
</dbReference>
<name>A0ABD0LTL6_9CAEN</name>
<dbReference type="AlphaFoldDB" id="A0ABD0LTL6"/>